<evidence type="ECO:0000313" key="8">
    <source>
        <dbReference type="Proteomes" id="UP001061958"/>
    </source>
</evidence>
<keyword evidence="2 4" id="KW-0863">Zinc-finger</keyword>
<feature type="region of interest" description="Disordered" evidence="5">
    <location>
        <begin position="221"/>
        <end position="245"/>
    </location>
</feature>
<accession>A0A9C7PS27</accession>
<evidence type="ECO:0000256" key="2">
    <source>
        <dbReference type="ARBA" id="ARBA00022771"/>
    </source>
</evidence>
<evidence type="ECO:0000256" key="3">
    <source>
        <dbReference type="ARBA" id="ARBA00022833"/>
    </source>
</evidence>
<feature type="domain" description="MYND-type" evidence="6">
    <location>
        <begin position="152"/>
        <end position="189"/>
    </location>
</feature>
<dbReference type="InterPro" id="IPR002893">
    <property type="entry name" value="Znf_MYND"/>
</dbReference>
<name>A0A9C7PS27_9RHOD</name>
<dbReference type="GO" id="GO:0008270">
    <property type="term" value="F:zinc ion binding"/>
    <property type="evidence" value="ECO:0007669"/>
    <property type="project" value="UniProtKB-KW"/>
</dbReference>
<keyword evidence="8" id="KW-1185">Reference proteome</keyword>
<dbReference type="GO" id="GO:0005737">
    <property type="term" value="C:cytoplasm"/>
    <property type="evidence" value="ECO:0007669"/>
    <property type="project" value="InterPro"/>
</dbReference>
<gene>
    <name evidence="7" type="ORF">GpartN1_g1187.t1</name>
</gene>
<keyword evidence="1" id="KW-0479">Metal-binding</keyword>
<dbReference type="Pfam" id="PF04194">
    <property type="entry name" value="PDCD2_C"/>
    <property type="match status" value="1"/>
</dbReference>
<dbReference type="SUPFAM" id="SSF144232">
    <property type="entry name" value="HIT/MYND zinc finger-like"/>
    <property type="match status" value="1"/>
</dbReference>
<dbReference type="PROSITE" id="PS50865">
    <property type="entry name" value="ZF_MYND_2"/>
    <property type="match status" value="1"/>
</dbReference>
<dbReference type="PANTHER" id="PTHR12298">
    <property type="entry name" value="PCDC2 PROGRAMMED CELL DEATH PROTEIN 2 -RELATED"/>
    <property type="match status" value="1"/>
</dbReference>
<dbReference type="Gene3D" id="6.10.140.2220">
    <property type="match status" value="1"/>
</dbReference>
<dbReference type="PANTHER" id="PTHR12298:SF4">
    <property type="entry name" value="PROGRAMMED CELL DEATH PROTEIN 2"/>
    <property type="match status" value="1"/>
</dbReference>
<dbReference type="EMBL" id="BQMJ01000008">
    <property type="protein sequence ID" value="GJQ09396.1"/>
    <property type="molecule type" value="Genomic_DNA"/>
</dbReference>
<sequence>MTSSSSENSSDSESQNENASPLLGVLKHFNEDPRVSGRFAFPCKVGSRPAWLEAKNLPNTSDLLCGTCSQRLEFLLQVYAPLDREIVEHEEAFHRMLYVFYCVNPHCLKENDFCKVFRSQLPAENPFYSNQFESNLQLGLEKDFCEAEVNVCVVCCLAATNICGKCRRRYYCSRECQWIDWRWGHKNSCSLHSFSSKTEGLYYYFPPFLLDISEEEPEEAPCLDDLTSNNMNSKEDEDLEETGSDSARDKVFEKFQLRVQKEPSQVVRYAPRDDRLEPLWFRKEGRILYESDIPPCAYCGKPRVYEFQVMPQLIYYLQRAMDSSDIKNGSSKVRYVKDILDFGTIVVYTCRTSCSLRKQMDEERFFSFYAEEYVVVQSAFR</sequence>
<dbReference type="Proteomes" id="UP001061958">
    <property type="component" value="Unassembled WGS sequence"/>
</dbReference>
<reference evidence="7" key="2">
    <citation type="submission" date="2022-01" db="EMBL/GenBank/DDBJ databases">
        <authorList>
            <person name="Hirooka S."/>
            <person name="Miyagishima S.Y."/>
        </authorList>
    </citation>
    <scope>NUCLEOTIDE SEQUENCE</scope>
    <source>
        <strain evidence="7">NBRC 102759</strain>
    </source>
</reference>
<dbReference type="AlphaFoldDB" id="A0A9C7PS27"/>
<dbReference type="InterPro" id="IPR007320">
    <property type="entry name" value="PDCD2_C"/>
</dbReference>
<dbReference type="OrthoDB" id="443682at2759"/>
<comment type="caution">
    <text evidence="7">The sequence shown here is derived from an EMBL/GenBank/DDBJ whole genome shotgun (WGS) entry which is preliminary data.</text>
</comment>
<protein>
    <recommendedName>
        <fullName evidence="6">MYND-type domain-containing protein</fullName>
    </recommendedName>
</protein>
<dbReference type="PROSITE" id="PS01360">
    <property type="entry name" value="ZF_MYND_1"/>
    <property type="match status" value="1"/>
</dbReference>
<evidence type="ECO:0000256" key="1">
    <source>
        <dbReference type="ARBA" id="ARBA00022723"/>
    </source>
</evidence>
<dbReference type="Pfam" id="PF01753">
    <property type="entry name" value="zf-MYND"/>
    <property type="match status" value="1"/>
</dbReference>
<evidence type="ECO:0000256" key="5">
    <source>
        <dbReference type="SAM" id="MobiDB-lite"/>
    </source>
</evidence>
<evidence type="ECO:0000256" key="4">
    <source>
        <dbReference type="PROSITE-ProRule" id="PRU00134"/>
    </source>
</evidence>
<reference evidence="7" key="1">
    <citation type="journal article" date="2022" name="Proc. Natl. Acad. Sci. U.S.A.">
        <title>Life cycle and functional genomics of the unicellular red alga Galdieria for elucidating algal and plant evolution and industrial use.</title>
        <authorList>
            <person name="Hirooka S."/>
            <person name="Itabashi T."/>
            <person name="Ichinose T.M."/>
            <person name="Onuma R."/>
            <person name="Fujiwara T."/>
            <person name="Yamashita S."/>
            <person name="Jong L.W."/>
            <person name="Tomita R."/>
            <person name="Iwane A.H."/>
            <person name="Miyagishima S.Y."/>
        </authorList>
    </citation>
    <scope>NUCLEOTIDE SEQUENCE</scope>
    <source>
        <strain evidence="7">NBRC 102759</strain>
    </source>
</reference>
<keyword evidence="3" id="KW-0862">Zinc</keyword>
<evidence type="ECO:0000313" key="7">
    <source>
        <dbReference type="EMBL" id="GJQ09396.1"/>
    </source>
</evidence>
<organism evidence="7 8">
    <name type="scientific">Galdieria partita</name>
    <dbReference type="NCBI Taxonomy" id="83374"/>
    <lineage>
        <taxon>Eukaryota</taxon>
        <taxon>Rhodophyta</taxon>
        <taxon>Bangiophyceae</taxon>
        <taxon>Galdieriales</taxon>
        <taxon>Galdieriaceae</taxon>
        <taxon>Galdieria</taxon>
    </lineage>
</organism>
<evidence type="ECO:0000259" key="6">
    <source>
        <dbReference type="PROSITE" id="PS50865"/>
    </source>
</evidence>
<proteinExistence type="predicted"/>